<dbReference type="PANTHER" id="PTHR11070:SF45">
    <property type="entry name" value="DNA 3'-5' HELICASE"/>
    <property type="match status" value="1"/>
</dbReference>
<proteinExistence type="predicted"/>
<dbReference type="Gene3D" id="3.40.50.300">
    <property type="entry name" value="P-loop containing nucleotide triphosphate hydrolases"/>
    <property type="match status" value="3"/>
</dbReference>
<gene>
    <name evidence="7" type="ORF">NMN56_004070</name>
</gene>
<feature type="binding site" evidence="5">
    <location>
        <begin position="232"/>
        <end position="239"/>
    </location>
    <ligand>
        <name>ATP</name>
        <dbReference type="ChEBI" id="CHEBI:30616"/>
    </ligand>
</feature>
<name>A0ABT6ZQ23_9ACTN</name>
<dbReference type="InterPro" id="IPR014016">
    <property type="entry name" value="UvrD-like_ATP-bd"/>
</dbReference>
<dbReference type="EMBL" id="JANCPR020000003">
    <property type="protein sequence ID" value="MDJ1131146.1"/>
    <property type="molecule type" value="Genomic_DNA"/>
</dbReference>
<dbReference type="Proteomes" id="UP001214441">
    <property type="component" value="Unassembled WGS sequence"/>
</dbReference>
<keyword evidence="2 5" id="KW-0378">Hydrolase</keyword>
<sequence length="709" mass="75659">MTGDTTPGTTLGDELTDERGYIDVCRAALDRTVDAARERVLEGAGVLAGQHSGDPAEEGVAGDGASAEALGRHLRSQAKELSEAPEGPPFFGRLDFVPGEEAGEHRGQRYYIGRRRIAEHPSAPPLVLDWRAPVSRAFYQATARQPGGVAVRRRFGWAPGSAGTAADLTGLEDEPLDGAAGATAQDGLASRIVAGEIERPRVGPMRDIVATIQPEQDDLVRSGPAESVCVQGAPGTGKTAVGLHRAAYLLYTYPRKVERGGLLVLGPNSAFLGYISEVLPSLGEVGVRQCRVDDLLAEREVRAEDGQEAVALKHGARMAIVLQRALYARVRAPEEPLAVPDGSYRWRLPEDELRRVVEETRAQAPPYEVGRERVRARTVALLRALAERRAGPPGAAWERRMGRSRAVTRFLDSVWPRVTPEEVVAELLGSREALAAAGQGLLSPDEQSALLWSVRPRSPRSAKWSAADLLLLDEVAGLIRHPEESYGHVVVDEAQDLSPMQCRAVARRSRFGSLTVLGDLAQGTTPWAAGDWPAQLAHLGVPEADVVPLTTGFRVPAAIIETANRLLGALNVAVPPARSLRPDGTLRHIRVSDPAELNRAVAEAVGTALGSEGSVAVIADGARTAGLRTALEAAGITPGAPEAGELAERVTLLPADLAKGLEYDHVVLAEPAEIAESGPRGLHRLYVVLTRAVSRLEIAHARDLPHAMR</sequence>
<evidence type="ECO:0000256" key="2">
    <source>
        <dbReference type="ARBA" id="ARBA00022801"/>
    </source>
</evidence>
<reference evidence="7 8" key="1">
    <citation type="submission" date="2023-05" db="EMBL/GenBank/DDBJ databases">
        <title>Streptantibioticus silvisoli sp. nov., acidotolerant actinomycetes 1 from pine litter.</title>
        <authorList>
            <person name="Swiecimska M."/>
            <person name="Golinska P."/>
            <person name="Sangal V."/>
            <person name="Wachnowicz B."/>
            <person name="Goodfellow M."/>
        </authorList>
    </citation>
    <scope>NUCLEOTIDE SEQUENCE [LARGE SCALE GENOMIC DNA]</scope>
    <source>
        <strain evidence="7 8">DSM 42109</strain>
    </source>
</reference>
<keyword evidence="8" id="KW-1185">Reference proteome</keyword>
<evidence type="ECO:0000259" key="6">
    <source>
        <dbReference type="PROSITE" id="PS51198"/>
    </source>
</evidence>
<dbReference type="PROSITE" id="PS51198">
    <property type="entry name" value="UVRD_HELICASE_ATP_BIND"/>
    <property type="match status" value="1"/>
</dbReference>
<keyword evidence="1 5" id="KW-0547">Nucleotide-binding</keyword>
<keyword evidence="4 5" id="KW-0067">ATP-binding</keyword>
<dbReference type="RefSeq" id="WP_274045197.1">
    <property type="nucleotide sequence ID" value="NZ_JANCPR020000003.1"/>
</dbReference>
<dbReference type="InterPro" id="IPR027417">
    <property type="entry name" value="P-loop_NTPase"/>
</dbReference>
<evidence type="ECO:0000256" key="3">
    <source>
        <dbReference type="ARBA" id="ARBA00022806"/>
    </source>
</evidence>
<dbReference type="PANTHER" id="PTHR11070">
    <property type="entry name" value="UVRD / RECB / PCRA DNA HELICASE FAMILY MEMBER"/>
    <property type="match status" value="1"/>
</dbReference>
<dbReference type="InterPro" id="IPR000212">
    <property type="entry name" value="DNA_helicase_UvrD/REP"/>
</dbReference>
<organism evidence="7 8">
    <name type="scientific">Streptomyces iconiensis</name>
    <dbReference type="NCBI Taxonomy" id="1384038"/>
    <lineage>
        <taxon>Bacteria</taxon>
        <taxon>Bacillati</taxon>
        <taxon>Actinomycetota</taxon>
        <taxon>Actinomycetes</taxon>
        <taxon>Kitasatosporales</taxon>
        <taxon>Streptomycetaceae</taxon>
        <taxon>Streptomyces</taxon>
    </lineage>
</organism>
<keyword evidence="3 5" id="KW-0347">Helicase</keyword>
<evidence type="ECO:0000313" key="8">
    <source>
        <dbReference type="Proteomes" id="UP001214441"/>
    </source>
</evidence>
<dbReference type="SUPFAM" id="SSF52540">
    <property type="entry name" value="P-loop containing nucleoside triphosphate hydrolases"/>
    <property type="match status" value="1"/>
</dbReference>
<accession>A0ABT6ZQ23</accession>
<protein>
    <submittedName>
        <fullName evidence="7">AAA family ATPase</fullName>
    </submittedName>
</protein>
<evidence type="ECO:0000256" key="4">
    <source>
        <dbReference type="ARBA" id="ARBA00022840"/>
    </source>
</evidence>
<feature type="domain" description="UvrD-like helicase ATP-binding" evidence="6">
    <location>
        <begin position="211"/>
        <end position="556"/>
    </location>
</feature>
<evidence type="ECO:0000256" key="5">
    <source>
        <dbReference type="PROSITE-ProRule" id="PRU00560"/>
    </source>
</evidence>
<comment type="caution">
    <text evidence="7">The sequence shown here is derived from an EMBL/GenBank/DDBJ whole genome shotgun (WGS) entry which is preliminary data.</text>
</comment>
<evidence type="ECO:0000256" key="1">
    <source>
        <dbReference type="ARBA" id="ARBA00022741"/>
    </source>
</evidence>
<evidence type="ECO:0000313" key="7">
    <source>
        <dbReference type="EMBL" id="MDJ1131146.1"/>
    </source>
</evidence>